<proteinExistence type="predicted"/>
<gene>
    <name evidence="3" type="ORF">PENTCL1PPCAC_19052</name>
</gene>
<accession>A0AAV5TRL4</accession>
<keyword evidence="2" id="KW-1133">Transmembrane helix</keyword>
<evidence type="ECO:0000313" key="4">
    <source>
        <dbReference type="Proteomes" id="UP001432027"/>
    </source>
</evidence>
<feature type="region of interest" description="Disordered" evidence="1">
    <location>
        <begin position="203"/>
        <end position="246"/>
    </location>
</feature>
<keyword evidence="2" id="KW-0472">Membrane</keyword>
<evidence type="ECO:0000256" key="1">
    <source>
        <dbReference type="SAM" id="MobiDB-lite"/>
    </source>
</evidence>
<protein>
    <submittedName>
        <fullName evidence="3">Uncharacterized protein</fullName>
    </submittedName>
</protein>
<name>A0AAV5TRL4_9BILA</name>
<reference evidence="3" key="1">
    <citation type="submission" date="2023-10" db="EMBL/GenBank/DDBJ databases">
        <title>Genome assembly of Pristionchus species.</title>
        <authorList>
            <person name="Yoshida K."/>
            <person name="Sommer R.J."/>
        </authorList>
    </citation>
    <scope>NUCLEOTIDE SEQUENCE</scope>
    <source>
        <strain evidence="3">RS0144</strain>
    </source>
</reference>
<feature type="compositionally biased region" description="Basic residues" evidence="1">
    <location>
        <begin position="224"/>
        <end position="233"/>
    </location>
</feature>
<evidence type="ECO:0000313" key="3">
    <source>
        <dbReference type="EMBL" id="GMS96877.1"/>
    </source>
</evidence>
<sequence>SVAPPRMSSSAPKKTKMTSSSTTTSTPAASEGATSPWSPCFRPSSTASTASIMSTPQGLKALTSSADNIKPGNSQTEAIASLLLIGIVSVLLAALPMIVGDVITSNLALVAGLFAYQWTHMHSYKLNPRCMIVFDEANVLSLTNSFEHEQLGFLANFEPAKKRQSSDALHKPKSLWDALFFDDQQYKIQEFYRGVYGNEYENAKRKEKEDMEAYAPPTPPQSSPRKRLPRRRGVPSPHTVTPTVPL</sequence>
<feature type="non-terminal residue" evidence="3">
    <location>
        <position position="1"/>
    </location>
</feature>
<keyword evidence="4" id="KW-1185">Reference proteome</keyword>
<feature type="transmembrane region" description="Helical" evidence="2">
    <location>
        <begin position="78"/>
        <end position="96"/>
    </location>
</feature>
<keyword evidence="2" id="KW-0812">Transmembrane</keyword>
<dbReference type="EMBL" id="BTSX01000004">
    <property type="protein sequence ID" value="GMS96877.1"/>
    <property type="molecule type" value="Genomic_DNA"/>
</dbReference>
<feature type="compositionally biased region" description="Low complexity" evidence="1">
    <location>
        <begin position="8"/>
        <end position="36"/>
    </location>
</feature>
<comment type="caution">
    <text evidence="3">The sequence shown here is derived from an EMBL/GenBank/DDBJ whole genome shotgun (WGS) entry which is preliminary data.</text>
</comment>
<evidence type="ECO:0000256" key="2">
    <source>
        <dbReference type="SAM" id="Phobius"/>
    </source>
</evidence>
<dbReference type="AlphaFoldDB" id="A0AAV5TRL4"/>
<feature type="compositionally biased region" description="Low complexity" evidence="1">
    <location>
        <begin position="234"/>
        <end position="246"/>
    </location>
</feature>
<dbReference type="Proteomes" id="UP001432027">
    <property type="component" value="Unassembled WGS sequence"/>
</dbReference>
<organism evidence="3 4">
    <name type="scientific">Pristionchus entomophagus</name>
    <dbReference type="NCBI Taxonomy" id="358040"/>
    <lineage>
        <taxon>Eukaryota</taxon>
        <taxon>Metazoa</taxon>
        <taxon>Ecdysozoa</taxon>
        <taxon>Nematoda</taxon>
        <taxon>Chromadorea</taxon>
        <taxon>Rhabditida</taxon>
        <taxon>Rhabditina</taxon>
        <taxon>Diplogasteromorpha</taxon>
        <taxon>Diplogasteroidea</taxon>
        <taxon>Neodiplogasteridae</taxon>
        <taxon>Pristionchus</taxon>
    </lineage>
</organism>
<feature type="region of interest" description="Disordered" evidence="1">
    <location>
        <begin position="1"/>
        <end position="49"/>
    </location>
</feature>